<reference evidence="8" key="2">
    <citation type="journal article" date="2023" name="IMA Fungus">
        <title>Comparative genomic study of the Penicillium genus elucidates a diverse pangenome and 15 lateral gene transfer events.</title>
        <authorList>
            <person name="Petersen C."/>
            <person name="Sorensen T."/>
            <person name="Nielsen M.R."/>
            <person name="Sondergaard T.E."/>
            <person name="Sorensen J.L."/>
            <person name="Fitzpatrick D.A."/>
            <person name="Frisvad J.C."/>
            <person name="Nielsen K.L."/>
        </authorList>
    </citation>
    <scope>NUCLEOTIDE SEQUENCE</scope>
    <source>
        <strain evidence="8">IBT 29677</strain>
    </source>
</reference>
<dbReference type="OrthoDB" id="10254665at2759"/>
<keyword evidence="5" id="KW-0539">Nucleus</keyword>
<name>A0A9W9W441_9EURO</name>
<evidence type="ECO:0000256" key="6">
    <source>
        <dbReference type="ARBA" id="ARBA00032319"/>
    </source>
</evidence>
<reference evidence="8" key="1">
    <citation type="submission" date="2022-12" db="EMBL/GenBank/DDBJ databases">
        <authorList>
            <person name="Petersen C."/>
        </authorList>
    </citation>
    <scope>NUCLEOTIDE SEQUENCE</scope>
    <source>
        <strain evidence="8">IBT 29677</strain>
    </source>
</reference>
<keyword evidence="9" id="KW-1185">Reference proteome</keyword>
<evidence type="ECO:0000313" key="9">
    <source>
        <dbReference type="Proteomes" id="UP001147747"/>
    </source>
</evidence>
<feature type="region of interest" description="Disordered" evidence="7">
    <location>
        <begin position="254"/>
        <end position="307"/>
    </location>
</feature>
<evidence type="ECO:0000256" key="2">
    <source>
        <dbReference type="ARBA" id="ARBA00008320"/>
    </source>
</evidence>
<dbReference type="AlphaFoldDB" id="A0A9W9W441"/>
<proteinExistence type="inferred from homology"/>
<dbReference type="GO" id="GO:0005634">
    <property type="term" value="C:nucleus"/>
    <property type="evidence" value="ECO:0007669"/>
    <property type="project" value="UniProtKB-SubCell"/>
</dbReference>
<evidence type="ECO:0000256" key="5">
    <source>
        <dbReference type="ARBA" id="ARBA00023242"/>
    </source>
</evidence>
<gene>
    <name evidence="8" type="ORF">N7509_006398</name>
</gene>
<comment type="similarity">
    <text evidence="2">Belongs to the TRM6/GCD10 family.</text>
</comment>
<sequence>MHSFIPPNQFVAIKLPSDQTRIVKLVPDSLVQLGKYGSFPANQIIGRPFYFTFEIQDTAEKDGYKLRVVSATELHAETLIEEAEADGEGEDQPEGSEIPMRTNRQIVDDASTQTLTLQEIEELKKEAGGAGKEIIAKILESHTALDQKTAFSLAKYTLRKRQKYLKRFTVVPLDVSTLANFMLAEKDATRTMELRDEHIGLLGCFGNVHYGGDSHNEESTTDGLPTTKPNGRYYVVDETGGLVVAAMAERMGILYPRDEEEDEDDGEEEEATDSNEQNPTGEDSNAEAQGATSTSKRKRPQAMSASGNTITVVHASSQPNLSLLKYFGYDINTPDENHPLHTHLKTVTWLQMLDPAVDPILSNRPAEIPPAELAALKGSKRSAYHFKRNRWERIKKVVEEARAGSFDGLVVATLLEPASVLKNLVPLLSGSASVAVYSPTVESLVVLMDKYSTTRRTAFINNKRDLEAQSTSGQTDIDLSSLYEEFELDPTLLLPPTLHRSRVRAWQVLPGRTHPLMTGRGGAEGYLFHGVRVIPTTANVQAAGTFRKKRKLEQQTSTPTPTTDQDVEMAS</sequence>
<accession>A0A9W9W441</accession>
<dbReference type="PANTHER" id="PTHR12945">
    <property type="entry name" value="TRANSLATION INITIATION FACTOR EIF3-RELATED"/>
    <property type="match status" value="1"/>
</dbReference>
<protein>
    <recommendedName>
        <fullName evidence="3">tRNA (adenine(58)-N(1))-methyltransferase non-catalytic subunit TRM6</fullName>
    </recommendedName>
    <alternativeName>
        <fullName evidence="6">tRNA(m1A58)-methyltransferase subunit TRM6</fullName>
    </alternativeName>
</protein>
<evidence type="ECO:0000256" key="1">
    <source>
        <dbReference type="ARBA" id="ARBA00004123"/>
    </source>
</evidence>
<comment type="subcellular location">
    <subcellularLocation>
        <location evidence="1">Nucleus</location>
    </subcellularLocation>
</comment>
<dbReference type="GeneID" id="81370015"/>
<dbReference type="RefSeq" id="XP_056490337.1">
    <property type="nucleotide sequence ID" value="XM_056631035.1"/>
</dbReference>
<evidence type="ECO:0000256" key="4">
    <source>
        <dbReference type="ARBA" id="ARBA00022694"/>
    </source>
</evidence>
<dbReference type="PANTHER" id="PTHR12945:SF0">
    <property type="entry name" value="TRNA (ADENINE(58)-N(1))-METHYLTRANSFERASE NON-CATALYTIC SUBUNIT TRM6"/>
    <property type="match status" value="1"/>
</dbReference>
<feature type="compositionally biased region" description="Acidic residues" evidence="7">
    <location>
        <begin position="258"/>
        <end position="273"/>
    </location>
</feature>
<comment type="caution">
    <text evidence="8">The sequence shown here is derived from an EMBL/GenBank/DDBJ whole genome shotgun (WGS) entry which is preliminary data.</text>
</comment>
<dbReference type="EMBL" id="JAPZBU010000006">
    <property type="protein sequence ID" value="KAJ5398285.1"/>
    <property type="molecule type" value="Genomic_DNA"/>
</dbReference>
<feature type="compositionally biased region" description="Polar residues" evidence="7">
    <location>
        <begin position="274"/>
        <end position="294"/>
    </location>
</feature>
<keyword evidence="4" id="KW-0819">tRNA processing</keyword>
<feature type="region of interest" description="Disordered" evidence="7">
    <location>
        <begin position="545"/>
        <end position="571"/>
    </location>
</feature>
<evidence type="ECO:0000313" key="8">
    <source>
        <dbReference type="EMBL" id="KAJ5398285.1"/>
    </source>
</evidence>
<dbReference type="Pfam" id="PF04189">
    <property type="entry name" value="Gcd10p"/>
    <property type="match status" value="1"/>
</dbReference>
<dbReference type="GO" id="GO:0030488">
    <property type="term" value="P:tRNA methylation"/>
    <property type="evidence" value="ECO:0007669"/>
    <property type="project" value="InterPro"/>
</dbReference>
<dbReference type="GO" id="GO:0031515">
    <property type="term" value="C:tRNA (m1A) methyltransferase complex"/>
    <property type="evidence" value="ECO:0007669"/>
    <property type="project" value="InterPro"/>
</dbReference>
<dbReference type="Proteomes" id="UP001147747">
    <property type="component" value="Unassembled WGS sequence"/>
</dbReference>
<evidence type="ECO:0000256" key="3">
    <source>
        <dbReference type="ARBA" id="ARBA00021704"/>
    </source>
</evidence>
<organism evidence="8 9">
    <name type="scientific">Penicillium cosmopolitanum</name>
    <dbReference type="NCBI Taxonomy" id="1131564"/>
    <lineage>
        <taxon>Eukaryota</taxon>
        <taxon>Fungi</taxon>
        <taxon>Dikarya</taxon>
        <taxon>Ascomycota</taxon>
        <taxon>Pezizomycotina</taxon>
        <taxon>Eurotiomycetes</taxon>
        <taxon>Eurotiomycetidae</taxon>
        <taxon>Eurotiales</taxon>
        <taxon>Aspergillaceae</taxon>
        <taxon>Penicillium</taxon>
    </lineage>
</organism>
<feature type="compositionally biased region" description="Low complexity" evidence="7">
    <location>
        <begin position="554"/>
        <end position="564"/>
    </location>
</feature>
<evidence type="ECO:0000256" key="7">
    <source>
        <dbReference type="SAM" id="MobiDB-lite"/>
    </source>
</evidence>
<dbReference type="InterPro" id="IPR017423">
    <property type="entry name" value="TRM6"/>
</dbReference>